<feature type="domain" description="Bacterial Ig-like" evidence="2">
    <location>
        <begin position="4096"/>
        <end position="4180"/>
    </location>
</feature>
<evidence type="ECO:0000256" key="1">
    <source>
        <dbReference type="SAM" id="MobiDB-lite"/>
    </source>
</evidence>
<dbReference type="SUPFAM" id="SSF51120">
    <property type="entry name" value="beta-Roll"/>
    <property type="match status" value="1"/>
</dbReference>
<dbReference type="Proteomes" id="UP000217154">
    <property type="component" value="Chromosome"/>
</dbReference>
<feature type="compositionally biased region" description="Basic and acidic residues" evidence="1">
    <location>
        <begin position="1806"/>
        <end position="1816"/>
    </location>
</feature>
<feature type="compositionally biased region" description="Basic and acidic residues" evidence="1">
    <location>
        <begin position="2331"/>
        <end position="2341"/>
    </location>
</feature>
<feature type="domain" description="Bacterial Ig-like" evidence="2">
    <location>
        <begin position="1159"/>
        <end position="1252"/>
    </location>
</feature>
<feature type="region of interest" description="Disordered" evidence="1">
    <location>
        <begin position="3369"/>
        <end position="3389"/>
    </location>
</feature>
<feature type="domain" description="Bacterial Ig-like" evidence="2">
    <location>
        <begin position="3478"/>
        <end position="3558"/>
    </location>
</feature>
<feature type="domain" description="Bacterial Ig-like" evidence="2">
    <location>
        <begin position="1588"/>
        <end position="1672"/>
    </location>
</feature>
<feature type="domain" description="Bacterial Ig-like" evidence="2">
    <location>
        <begin position="435"/>
        <end position="512"/>
    </location>
</feature>
<feature type="domain" description="Bacterial Ig-like" evidence="2">
    <location>
        <begin position="3270"/>
        <end position="3351"/>
    </location>
</feature>
<feature type="domain" description="Bacterial Ig-like" evidence="2">
    <location>
        <begin position="2529"/>
        <end position="2609"/>
    </location>
</feature>
<feature type="domain" description="Bacterial Ig-like" evidence="2">
    <location>
        <begin position="3676"/>
        <end position="3764"/>
    </location>
</feature>
<feature type="domain" description="Bacterial Ig-like" evidence="2">
    <location>
        <begin position="1375"/>
        <end position="1459"/>
    </location>
</feature>
<evidence type="ECO:0000259" key="2">
    <source>
        <dbReference type="Pfam" id="PF19077"/>
    </source>
</evidence>
<feature type="domain" description="Bacterial Ig-like" evidence="2">
    <location>
        <begin position="3576"/>
        <end position="3659"/>
    </location>
</feature>
<dbReference type="InterPro" id="IPR013783">
    <property type="entry name" value="Ig-like_fold"/>
</dbReference>
<sequence>MATKKTKVVVNSNGRNIDHTVEAATHGKAPVRIKVQKGAKYLLKGDDGFAPENVTLTRVGNDLQITLEGETSPGLVLEGYYAQSEPVGLYGVAEDGQLYAYARTDGAGEIYALAEGQSAPVALGGDSYGAGAPYLAGTEAAAGNDVFGGMLPLLMTGGLAALGLGAIAAASGSDGDTAPSLPPVMPPPDVRPPGKPGFDGIGGAYDDVGPIQGQIQPGGQTDDTRPDFFGTGTPGNTITMYDNGKEIGKTLVDGNGAWHFTPPKDLSEGNHSITITESDPAGREGEPSDPFEFAVDTTPPTKPEWNGGSSEGPGAVIDDVGSITGRVPPGGATDDQRPDFDGQGTPGDTIIVLDHGKEIGRVEVDGNGVWTFTPPTDLSEGEHSITIVERDPAGNESKPSDPFEFEVDITPPEQPQVGGANDNMGEYQGPITPGGVTDDRQPEFHGEGTPGDTIVIKDGDTVIGTTEVDENGAWTFTPSTDLKEGDHSITVIARDPAGNESKPSDPFDFEIDVTPPDASKLAITGVADDVGEVTGNVASGGKTDDSRPLLSGTGTTGDTIIVTVKDSTGSRELGRAIVDADGKWTLQVSTPLLQGKNEFTAIEMDPTGNHTAPTAPYTVILDSVPPSVPVIQNVQDDVGPQTGMLQKGQVTDDARPTIIGTAQAGNTIKVYDGTKLLGQTVADANGKWSFMPEANLADGTHNITATATNPVGQTSDATGVWNFVVDATPPGQVTDLVVTDDVGGKQGALKDGETTDDDLPTFSGKAEPGATVNVYDNGNKIGEALVDENGDWSFTPTTPLTSGDHAFTTEVVDPAGNSSGQGDALNVVVDAIPGVVTLGKVMDDQGTIQGAIAPNGNTDDARPEIQGTGKAGSTIKVYDGATLLGETTVKPDGSWSFTPGTALSDGAHSITVTATDKAGNTSEPTKPFNFTVDTVPPTTPSIESALDDVGAKQGALVNGGVTDDPSPTLSGKAEAGSTVTINDNGAFLGKVVADAEGNWSYTPTTPLNEGEHKFTVSATDKAGNTSAPSAEFVLTTDYTPPDPSKLAITGVADDVGLVQGNVAPGEKTDDSRPVISGTGTAGDTIIVMVKDSTGTRKLGEATVGVDGKWTLQVTTPLLQGNNEFTAIEVDPAGNATAPSASYTVILDSVPPSVPVIQNVQDDVGSKTGMLQKGDVTDDAKPTIIGTAQPGNTIKVYDGTKLLGETVADASGQWSFTPEANLADGTHNITATATNPVGQTSDATGIWNFVIDTKAPGQVTGLEVIDDVGAKQGVLNNGDTTDDNKPEFNGKAEPGATVNLYDGDTKIGEAVADENGNWSITPTTPLGEGAHSLSTEVVDPAGNASGKGPALDITVDTSKVEVSISKLVDDQGAVKGAIAANGSTDDTKPEIQGTGKAGSTIKVYDGATLLGETVVKADGSWSFTPAVELGEGAHAVTATATDKAGNVSEPTKAFNFTVDTVAPTAPSIDAAQDDVGAKQGALVNGGVTDDPSPTLSGKAEAGSTVTIKDNGAVLGTVVADANGNWVYTPTTPLPEGEHKFTVTATDKAGNTSAPSAEFVVTTDYTPPDASKLAITGVADDVGLVQGNVASGSTTDDSRPAISGTGTAGDTIIVMVKDSTGNHKLGEATVGADGKWTLQVTTPLLEGSNEFTAIEVDPAGNATAPSASYTVILDSTPPSVPVIQNVQDDVGIHTGMLQKGDVTDDAKPTIIGTAQAGNTVKIYDNGTKIGEVVADASGKWSFTPETPLAGGMHNIVATATNPVGQTSDATGVWNFVIDTTPPSLATGQEALDDVGAKQGTLTSGDTTDDNKPEFKGKAEPGATVNLYDGDTKIGTAVADPDGNWSITPTTPLGDGAHSLTTEVVDPAGNSSGKGPALDITVDTTGVTVSISKLVDDQGSVKGPIAANGTTDDTKPEIQGMGKAGSTIKVYDGSTLLGETVVKADGTWSFTPTADLGQGAHAITATATDKAGNVSEPTAAFNFSIDTVAPTAPSIGAVTDDVGAVQGALVNGGVTDDPSPTLSGKAEAGSTVTIKDNGQELGKVTADAEGNWSFTPTTPLPEGEHKFTVTATDKAGNTSAPSAEFVVTTDYSPPDASKLAITGVEDDVGGITGNVASGATTDDALPAIGGTGTAGDTIIVTVKDSTGSRELGRATVDANGKWTLQVTAPLAAGANEFTAIEQDPAGNQTAPSASYSINVDTGRPEVPVIQNVQDDVGAKTGMLQKGELTDDAKPTIIGTAQAGNTIKVYDGATLLGQVVADASGKWSFTPTANLADGTHNITATATNPVGQTSDATGIWNFVVDTKAPGQVTGLEVIDDVGAKQGALTSGDTTDDNKPEFKGKAEPGATVNLYDGDTKIGEAVADENGNWSITPTTPLGEGAHSLSTEVVDPAGNSSGKGPALDIIVDTTGVTVSISKLVDDQGAVKGPIAANGSTDDTKPEIQGMGKAGSTIKVYDGSTLLGETVVKADGSWTFTPAVELGQGAHAITATATDKAGNVSEPTAAFNFSIDTVAPTAPSIGAVTDDVGGVQGALTNGGVTDDPSPTLSGKAEAGSTVTIKDGTVELGKVVADAEGNWSFTPTTPLAEGEHKFTVTATDKAGNTSAPSAEFVVTTDYTPADYSKLAITGVADDVGGVQGNVASGSTTDDSRPVISGTGTAGDTIVVMVKDSTGTHKLGEATVGADGKWTLQVSTPLLEGSNEFTAIEIDPAGNPTAPSAPYTVTLDSTPPSVPVIQNVQDDAGAKTGMLQKGDVTDDAKPTILGTAQPGTTVKVYDGATLLGLTVADASGKWSFTPETALADGTHNITATATNTVGQTSDATGIWNFVVDTKAPGLATGQEALDDVGAVQGPLKSGDTTDDNKPEFKGKAEPGATVNLYDGDTKIGEAVADPDGNWSITPTTPLGEGAHSLSTEVVDPAGNSSGKGPALDITVDTSKVEVSISKLVDDQGAVKGPIAANGTTDDTKPEIQGTGKAGSTIKVYDGATLLGETVVKADGSWTFTPAAELGQGAHSITVTATDKAGNVSEPTAAFNFTVDTVAPTAPSIGAVTDDVGAVQGALAHGATTDDPSPTLSGKAEAGSTVTIKDGTVELGQVTADAEGKWSFTPTTPLPEGEHKFTVTATDKAGNTSAPSAEFVVTTDYSPPDASKLAITGVEDDVGGITGNVASGATTDDSRPVISGTGTAGDTIIVSVKDSTGSRELGRATVGADGKWTLQVATPLLEGSNEFTAIEMDPAGNQTAPSAPYTVTLDSVPPSVPVIQNVQDDVGVVHMLQKGEVTDDAKPTIIGTAQAGNTIKVYDGATLLGQVVADASGKWSFTPETALADGPHDITATATNSVGQTSDATGIWNFVVDTVPPSQVTGLEVLDDVGAKTGPLTNGDTTDDTKPTFNGKAEPGATVKVYDNGTLLGSALVDGNGDWTFTPTTPLANGSHALTTEVVDPAGNSSGQSAPLNLIVDIIPGTLEISALVDDQGAIKGGIALNGTTDDTRPEIQGTGKAGSTVKVYDGSTLMGQTVVKADGSWTFTPTADLGQGAHAITATATDLAGNTGTPTSVFGFTVDTVPPTAPSIDAAADDVGAKQGALVNGGVTDDPSPTLSGKAEAGSTVTINDNGAKLGTVVADANGNWVYTPTTPLAEGEHKFTVTATDKAGNTSTPSAEFVLTTDYTPPAASAATLSDDAGEIKGPITSGTVTDDDTPTYAGKTEPNATVVIYDDGKEIGKVQANATGDWSFTPETPLAPGAHSFSNAVTDVAGNVGQPGAAIDFTVDVQPATVSIAGATDNAGDILGEIAKGGVTDDATPTLHGKATPGGTVKVYDGTTVLGSVVADANGDWSLTPATALREGAYELSATVTTAAHGESAKTAVFDFTVDFTAPGAPTIVAVLDDVGSLTINVVQGGVTDDTRPQFKGKAEPGSTVKVYDGGTLLGETTANAAGDWSVTPATALGNGPHNVTVTATDAAGNVSAPSAAFDFTVDATPPAKPTIVSVVDDVGSIQGELKLNDVTDDPRPVFTGKAEANSTVVIYDKGVEVKRVPVDASGNWTWTPTTALNNGVHTITVKAVDQAGNLSAPSDAFGFTVSTTPPPKPTIVSVYDNVGGEQGDLYSGDFTDDSLPLVTGKAEANSTVIVFNNGVEVTRVQSDASGNWTYMPAAALADGGHSISAIVINKAGVSSVPSAAFGFTVDTTPPKAPTKLVATATGVDVYFDTTDAKAGDKVRVIFGDGPVDHVLTAADIAAGKAYVANPVPPFTVGFEGMPIAPEGTYVPSLESGRLTITGSQMYVSPKTSVSEMFWGMSGNYLAFGMPAGAGPTLQFAVAEGTDFIGFRWRGTDQSSPTTMTIYDMKGGVIDVVAIPGGATPNDYSFAAPVGREIGRVTFETKDGRDVVAAMDNLQIGGGPTANLDASAVIIDPVGNVSAQTMPDVSGTFALDGDETGDRAGADAAAHGTDVLDHPTQGYTEADDQIIARLGFADRLEGGAGNDTFLKVGTGDVVHGGAGNDRVHVNSGDFERIDGGLGVDTLVMDGKAMHIDLSALGLKVQGVEKFDLGAGGNTLALSTHDVLAGGARDMVVADGKVQMLVSGANGEVDLLGGTHGDDGWTQGGNATVGGVTYGVYTNLAGTAELLVEDKVHVTIL</sequence>
<dbReference type="PANTHER" id="PTHR46343">
    <property type="entry name" value="HYR DOMAIN-CONTAINING PROTEIN"/>
    <property type="match status" value="1"/>
</dbReference>
<dbReference type="KEGG" id="vbo:CKY39_28480"/>
<feature type="domain" description="Bacterial Ig-like" evidence="2">
    <location>
        <begin position="2322"/>
        <end position="2406"/>
    </location>
</feature>
<feature type="domain" description="Bacterial Ig-like" evidence="2">
    <location>
        <begin position="635"/>
        <end position="726"/>
    </location>
</feature>
<feature type="domain" description="Bacterial Ig-like" evidence="2">
    <location>
        <begin position="849"/>
        <end position="934"/>
    </location>
</feature>
<feature type="domain" description="Bacterial Ig-like" evidence="2">
    <location>
        <begin position="1897"/>
        <end position="1984"/>
    </location>
</feature>
<evidence type="ECO:0000313" key="3">
    <source>
        <dbReference type="EMBL" id="ATA56722.1"/>
    </source>
</evidence>
<feature type="domain" description="Bacterial Ig-like" evidence="2">
    <location>
        <begin position="3054"/>
        <end position="3134"/>
    </location>
</feature>
<feature type="domain" description="Bacterial Ig-like" evidence="2">
    <location>
        <begin position="3776"/>
        <end position="3867"/>
    </location>
</feature>
<feature type="domain" description="Bacterial Ig-like" evidence="2">
    <location>
        <begin position="1797"/>
        <end position="1881"/>
    </location>
</feature>
<feature type="domain" description="Bacterial Ig-like" evidence="2">
    <location>
        <begin position="319"/>
        <end position="408"/>
    </location>
</feature>
<feature type="domain" description="Bacterial Ig-like" evidence="2">
    <location>
        <begin position="3894"/>
        <end position="3971"/>
    </location>
</feature>
<feature type="domain" description="Bacterial Ig-like" evidence="2">
    <location>
        <begin position="1270"/>
        <end position="1356"/>
    </location>
</feature>
<dbReference type="PANTHER" id="PTHR46343:SF2">
    <property type="entry name" value="SUSHI_VON WILLEBRAND FACTOR TYPE A_EGF_PENTRAXIN DOMAIN-CONTAINING 1"/>
    <property type="match status" value="1"/>
</dbReference>
<feature type="region of interest" description="Disordered" evidence="1">
    <location>
        <begin position="535"/>
        <end position="554"/>
    </location>
</feature>
<feature type="domain" description="Bacterial Ig-like" evidence="2">
    <location>
        <begin position="743"/>
        <end position="830"/>
    </location>
</feature>
<dbReference type="InterPro" id="IPR044016">
    <property type="entry name" value="Big_13"/>
</dbReference>
<dbReference type="Pfam" id="PF19077">
    <property type="entry name" value="Big_13"/>
    <property type="match status" value="38"/>
</dbReference>
<name>A0A250DR51_9BURK</name>
<accession>A0A250DR51</accession>
<feature type="domain" description="Bacterial Ig-like" evidence="2">
    <location>
        <begin position="2004"/>
        <end position="2084"/>
    </location>
</feature>
<feature type="domain" description="Bacterial Ig-like" evidence="2">
    <location>
        <begin position="2851"/>
        <end position="2931"/>
    </location>
</feature>
<feature type="domain" description="Bacterial Ig-like" evidence="2">
    <location>
        <begin position="2103"/>
        <end position="2198"/>
    </location>
</feature>
<feature type="domain" description="Bacterial Ig-like" evidence="2">
    <location>
        <begin position="1687"/>
        <end position="1777"/>
    </location>
</feature>
<dbReference type="InterPro" id="IPR011049">
    <property type="entry name" value="Serralysin-like_metalloprot_C"/>
</dbReference>
<feature type="region of interest" description="Disordered" evidence="1">
    <location>
        <begin position="2322"/>
        <end position="2350"/>
    </location>
</feature>
<feature type="region of interest" description="Disordered" evidence="1">
    <location>
        <begin position="1274"/>
        <end position="1293"/>
    </location>
</feature>
<dbReference type="NCBIfam" id="NF033510">
    <property type="entry name" value="Ca_tandemer"/>
    <property type="match status" value="38"/>
</dbReference>
<feature type="domain" description="Bacterial Ig-like" evidence="2">
    <location>
        <begin position="954"/>
        <end position="1035"/>
    </location>
</feature>
<dbReference type="InterPro" id="IPR043555">
    <property type="entry name" value="SRPX-like"/>
</dbReference>
<feature type="domain" description="Bacterial Ig-like" evidence="2">
    <location>
        <begin position="2428"/>
        <end position="2509"/>
    </location>
</feature>
<feature type="domain" description="Bacterial Ig-like" evidence="2">
    <location>
        <begin position="1476"/>
        <end position="1559"/>
    </location>
</feature>
<feature type="domain" description="Bacterial Ig-like" evidence="2">
    <location>
        <begin position="3367"/>
        <end position="3454"/>
    </location>
</feature>
<feature type="domain" description="Bacterial Ig-like" evidence="2">
    <location>
        <begin position="527"/>
        <end position="622"/>
    </location>
</feature>
<feature type="domain" description="Bacterial Ig-like" evidence="2">
    <location>
        <begin position="2209"/>
        <end position="2302"/>
    </location>
</feature>
<protein>
    <submittedName>
        <fullName evidence="3">Hemagglutinin</fullName>
    </submittedName>
</protein>
<feature type="domain" description="Bacterial Ig-like" evidence="2">
    <location>
        <begin position="2953"/>
        <end position="3034"/>
    </location>
</feature>
<dbReference type="EMBL" id="CP023284">
    <property type="protein sequence ID" value="ATA56722.1"/>
    <property type="molecule type" value="Genomic_DNA"/>
</dbReference>
<feature type="domain" description="Bacterial Ig-like" evidence="2">
    <location>
        <begin position="2638"/>
        <end position="2722"/>
    </location>
</feature>
<organism evidence="3 4">
    <name type="scientific">Variovorax boronicumulans</name>
    <dbReference type="NCBI Taxonomy" id="436515"/>
    <lineage>
        <taxon>Bacteria</taxon>
        <taxon>Pseudomonadati</taxon>
        <taxon>Pseudomonadota</taxon>
        <taxon>Betaproteobacteria</taxon>
        <taxon>Burkholderiales</taxon>
        <taxon>Comamonadaceae</taxon>
        <taxon>Variovorax</taxon>
    </lineage>
</organism>
<dbReference type="Gene3D" id="3.30.420.430">
    <property type="match status" value="25"/>
</dbReference>
<proteinExistence type="predicted"/>
<feature type="domain" description="Bacterial Ig-like" evidence="2">
    <location>
        <begin position="1067"/>
        <end position="1147"/>
    </location>
</feature>
<dbReference type="Gene3D" id="2.60.40.10">
    <property type="entry name" value="Immunoglobulins"/>
    <property type="match status" value="8"/>
</dbReference>
<dbReference type="RefSeq" id="WP_095746802.1">
    <property type="nucleotide sequence ID" value="NZ_CP023284.1"/>
</dbReference>
<feature type="region of interest" description="Disordered" evidence="1">
    <location>
        <begin position="1795"/>
        <end position="1817"/>
    </location>
</feature>
<reference evidence="3 4" key="1">
    <citation type="submission" date="2017-09" db="EMBL/GenBank/DDBJ databases">
        <title>The diverse metabolic capabilities of V. boronicumulans make it an excellent choice for continued studies on novel biodegradation.</title>
        <authorList>
            <person name="Sun S."/>
        </authorList>
    </citation>
    <scope>NUCLEOTIDE SEQUENCE [LARGE SCALE GENOMIC DNA]</scope>
    <source>
        <strain evidence="3 4">J1</strain>
    </source>
</reference>
<gene>
    <name evidence="3" type="ORF">CKY39_28480</name>
</gene>
<feature type="domain" description="Bacterial Ig-like" evidence="2">
    <location>
        <begin position="3986"/>
        <end position="4074"/>
    </location>
</feature>
<feature type="domain" description="Bacterial Ig-like" evidence="2">
    <location>
        <begin position="3153"/>
        <end position="3247"/>
    </location>
</feature>
<feature type="region of interest" description="Disordered" evidence="1">
    <location>
        <begin position="3676"/>
        <end position="3699"/>
    </location>
</feature>
<feature type="domain" description="Bacterial Ig-like" evidence="2">
    <location>
        <begin position="219"/>
        <end position="297"/>
    </location>
</feature>
<evidence type="ECO:0000313" key="4">
    <source>
        <dbReference type="Proteomes" id="UP000217154"/>
    </source>
</evidence>
<feature type="domain" description="Bacterial Ig-like" evidence="2">
    <location>
        <begin position="2733"/>
        <end position="2827"/>
    </location>
</feature>